<dbReference type="SUPFAM" id="SSF51445">
    <property type="entry name" value="(Trans)glycosidases"/>
    <property type="match status" value="1"/>
</dbReference>
<evidence type="ECO:0000256" key="1">
    <source>
        <dbReference type="ARBA" id="ARBA00010838"/>
    </source>
</evidence>
<dbReference type="GO" id="GO:0008422">
    <property type="term" value="F:beta-glucosidase activity"/>
    <property type="evidence" value="ECO:0007669"/>
    <property type="project" value="TreeGrafter"/>
</dbReference>
<dbReference type="Proteomes" id="UP000237000">
    <property type="component" value="Unassembled WGS sequence"/>
</dbReference>
<feature type="active site" description="Nucleophile" evidence="2">
    <location>
        <position position="129"/>
    </location>
</feature>
<evidence type="ECO:0000313" key="4">
    <source>
        <dbReference type="EMBL" id="POO00093.1"/>
    </source>
</evidence>
<dbReference type="PRINTS" id="PR00131">
    <property type="entry name" value="GLHYDRLASE1"/>
</dbReference>
<evidence type="ECO:0000256" key="2">
    <source>
        <dbReference type="PROSITE-ProRule" id="PRU10055"/>
    </source>
</evidence>
<keyword evidence="5" id="KW-1185">Reference proteome</keyword>
<dbReference type="InParanoid" id="A0A2P5FQM3"/>
<name>A0A2P5FQM3_TREOI</name>
<dbReference type="InterPro" id="IPR017853">
    <property type="entry name" value="GH"/>
</dbReference>
<protein>
    <submittedName>
        <fullName evidence="4">Glycoside hydrolase</fullName>
    </submittedName>
</protein>
<evidence type="ECO:0000313" key="5">
    <source>
        <dbReference type="Proteomes" id="UP000237000"/>
    </source>
</evidence>
<comment type="similarity">
    <text evidence="1 3">Belongs to the glycosyl hydrolase 1 family.</text>
</comment>
<evidence type="ECO:0000256" key="3">
    <source>
        <dbReference type="RuleBase" id="RU003690"/>
    </source>
</evidence>
<comment type="caution">
    <text evidence="4">The sequence shown here is derived from an EMBL/GenBank/DDBJ whole genome shotgun (WGS) entry which is preliminary data.</text>
</comment>
<dbReference type="STRING" id="63057.A0A2P5FQM3"/>
<dbReference type="GO" id="GO:0005975">
    <property type="term" value="P:carbohydrate metabolic process"/>
    <property type="evidence" value="ECO:0007669"/>
    <property type="project" value="InterPro"/>
</dbReference>
<dbReference type="Gene3D" id="3.20.20.80">
    <property type="entry name" value="Glycosidases"/>
    <property type="match status" value="1"/>
</dbReference>
<organism evidence="4 5">
    <name type="scientific">Trema orientale</name>
    <name type="common">Charcoal tree</name>
    <name type="synonym">Celtis orientalis</name>
    <dbReference type="NCBI Taxonomy" id="63057"/>
    <lineage>
        <taxon>Eukaryota</taxon>
        <taxon>Viridiplantae</taxon>
        <taxon>Streptophyta</taxon>
        <taxon>Embryophyta</taxon>
        <taxon>Tracheophyta</taxon>
        <taxon>Spermatophyta</taxon>
        <taxon>Magnoliopsida</taxon>
        <taxon>eudicotyledons</taxon>
        <taxon>Gunneridae</taxon>
        <taxon>Pentapetalae</taxon>
        <taxon>rosids</taxon>
        <taxon>fabids</taxon>
        <taxon>Rosales</taxon>
        <taxon>Cannabaceae</taxon>
        <taxon>Trema</taxon>
    </lineage>
</organism>
<keyword evidence="4" id="KW-0378">Hydrolase</keyword>
<dbReference type="OrthoDB" id="65569at2759"/>
<reference evidence="5" key="1">
    <citation type="submission" date="2016-06" db="EMBL/GenBank/DDBJ databases">
        <title>Parallel loss of symbiosis genes in relatives of nitrogen-fixing non-legume Parasponia.</title>
        <authorList>
            <person name="Van Velzen R."/>
            <person name="Holmer R."/>
            <person name="Bu F."/>
            <person name="Rutten L."/>
            <person name="Van Zeijl A."/>
            <person name="Liu W."/>
            <person name="Santuari L."/>
            <person name="Cao Q."/>
            <person name="Sharma T."/>
            <person name="Shen D."/>
            <person name="Roswanjaya Y."/>
            <person name="Wardhani T."/>
            <person name="Kalhor M.S."/>
            <person name="Jansen J."/>
            <person name="Van den Hoogen J."/>
            <person name="Gungor B."/>
            <person name="Hartog M."/>
            <person name="Hontelez J."/>
            <person name="Verver J."/>
            <person name="Yang W.-C."/>
            <person name="Schijlen E."/>
            <person name="Repin R."/>
            <person name="Schilthuizen M."/>
            <person name="Schranz E."/>
            <person name="Heidstra R."/>
            <person name="Miyata K."/>
            <person name="Fedorova E."/>
            <person name="Kohlen W."/>
            <person name="Bisseling T."/>
            <person name="Smit S."/>
            <person name="Geurts R."/>
        </authorList>
    </citation>
    <scope>NUCLEOTIDE SEQUENCE [LARGE SCALE GENOMIC DNA]</scope>
    <source>
        <strain evidence="5">cv. RG33-2</strain>
    </source>
</reference>
<dbReference type="EMBL" id="JXTC01000015">
    <property type="protein sequence ID" value="POO00093.1"/>
    <property type="molecule type" value="Genomic_DNA"/>
</dbReference>
<dbReference type="PANTHER" id="PTHR10353:SF297">
    <property type="entry name" value="VICIANIN HYDROLASE-LIKE"/>
    <property type="match status" value="1"/>
</dbReference>
<dbReference type="InterPro" id="IPR001360">
    <property type="entry name" value="Glyco_hydro_1"/>
</dbReference>
<dbReference type="PROSITE" id="PS00572">
    <property type="entry name" value="GLYCOSYL_HYDROL_F1_1"/>
    <property type="match status" value="1"/>
</dbReference>
<accession>A0A2P5FQM3</accession>
<dbReference type="AlphaFoldDB" id="A0A2P5FQM3"/>
<sequence length="234" mass="26869">MAASRALDFMFGWIVDPIMLGDYPETMKSLVASRLPKFTKEQSKLIKGSIDFLGANYYTAMYAEDDSDSYNVDQTYSTDSKVKLTSEKDGIPIGEPTSSSWLYAYPKGIEDFTMYIKTKYNNPATYITENGVADQNLDLTLINSLNDTLRIKYHQQHLSHLLVAINAGADVRGYYAWSFLDDFEWDAGYTIRFGLVYIDYKNVLRRYKKESAKWFQKFLQKKNIIGNNSSSFIL</sequence>
<dbReference type="Pfam" id="PF00232">
    <property type="entry name" value="Glyco_hydro_1"/>
    <property type="match status" value="1"/>
</dbReference>
<proteinExistence type="inferred from homology"/>
<dbReference type="InterPro" id="IPR018120">
    <property type="entry name" value="Glyco_hydro_1_AS"/>
</dbReference>
<gene>
    <name evidence="4" type="ORF">TorRG33x02_042200</name>
</gene>
<dbReference type="PANTHER" id="PTHR10353">
    <property type="entry name" value="GLYCOSYL HYDROLASE"/>
    <property type="match status" value="1"/>
</dbReference>